<proteinExistence type="predicted"/>
<reference evidence="2" key="1">
    <citation type="journal article" date="2022" name="Proc. Natl. Acad. Sci. U.S.A.">
        <title>Life cycle and functional genomics of the unicellular red alga Galdieria for elucidating algal and plant evolution and industrial use.</title>
        <authorList>
            <person name="Hirooka S."/>
            <person name="Itabashi T."/>
            <person name="Ichinose T.M."/>
            <person name="Onuma R."/>
            <person name="Fujiwara T."/>
            <person name="Yamashita S."/>
            <person name="Jong L.W."/>
            <person name="Tomita R."/>
            <person name="Iwane A.H."/>
            <person name="Miyagishima S.Y."/>
        </authorList>
    </citation>
    <scope>NUCLEOTIDE SEQUENCE</scope>
    <source>
        <strain evidence="2">NBRC 102759</strain>
    </source>
</reference>
<protein>
    <submittedName>
        <fullName evidence="2">Uncharacterized protein</fullName>
    </submittedName>
</protein>
<feature type="coiled-coil region" evidence="1">
    <location>
        <begin position="117"/>
        <end position="151"/>
    </location>
</feature>
<dbReference type="OrthoDB" id="9168at2759"/>
<evidence type="ECO:0000313" key="3">
    <source>
        <dbReference type="Proteomes" id="UP001061958"/>
    </source>
</evidence>
<comment type="caution">
    <text evidence="2">The sequence shown here is derived from an EMBL/GenBank/DDBJ whole genome shotgun (WGS) entry which is preliminary data.</text>
</comment>
<evidence type="ECO:0000256" key="1">
    <source>
        <dbReference type="SAM" id="Coils"/>
    </source>
</evidence>
<evidence type="ECO:0000313" key="2">
    <source>
        <dbReference type="EMBL" id="GJQ13476.1"/>
    </source>
</evidence>
<keyword evidence="1" id="KW-0175">Coiled coil</keyword>
<dbReference type="Proteomes" id="UP001061958">
    <property type="component" value="Unassembled WGS sequence"/>
</dbReference>
<name>A0A9C7PZK4_9RHOD</name>
<accession>A0A9C7PZK4</accession>
<organism evidence="2 3">
    <name type="scientific">Galdieria partita</name>
    <dbReference type="NCBI Taxonomy" id="83374"/>
    <lineage>
        <taxon>Eukaryota</taxon>
        <taxon>Rhodophyta</taxon>
        <taxon>Bangiophyceae</taxon>
        <taxon>Galdieriales</taxon>
        <taxon>Galdieriaceae</taxon>
        <taxon>Galdieria</taxon>
    </lineage>
</organism>
<sequence length="530" mass="62366">MPSGQLTRHSEARQLISALEDLSLPVKRILQSVENEDEIECLASEQELSERLEWLFLDNEIAEMLRYLIRKVKDNQIVPLLSRQTVDEGNNSLTSEPFKLSSGKEETIEETRNIDRIQKRQLLLQLFKDRVQELEKKKEQLSNLLSASTYKSKQTLPFSTNQESHSLEGNISKLDRYLCNLSRSCSSFEYFTLDLIDTFKMQRNTANFLKGSHGNEWSVKQSLQQFYTQAKKIEVDIQNMQSKMIHMLTSLHIIHATQQFLVRRDIQSNNAIDHCFKRTNQPEYKKKQRTDLEQQVIQLAMRNIRLQVRQKVQRCLEESYKMIMNINQFCEQHLFYKKVQICCLKLILRIASTRQCLLEDIRSHFEVLCQWFEKQAAMTEDLECHLSNSNGVQLAHMMEKLYQNTMNRISKLTGCSMSTLEDIFQFVHECKKELDDANYNEQSIVKDGIQQMEEIEKQMKQLLGMLQGAYIWEHSQHDGQPSYSQRINLLENKTTSVQQDVDDILTAYAQQREFQKSFRKDKPNMNRKCV</sequence>
<gene>
    <name evidence="2" type="ORF">GpartN1_g5267.t1</name>
</gene>
<dbReference type="EMBL" id="BQMJ01000044">
    <property type="protein sequence ID" value="GJQ13476.1"/>
    <property type="molecule type" value="Genomic_DNA"/>
</dbReference>
<dbReference type="AlphaFoldDB" id="A0A9C7PZK4"/>
<keyword evidence="3" id="KW-1185">Reference proteome</keyword>
<reference evidence="2" key="2">
    <citation type="submission" date="2022-01" db="EMBL/GenBank/DDBJ databases">
        <authorList>
            <person name="Hirooka S."/>
            <person name="Miyagishima S.Y."/>
        </authorList>
    </citation>
    <scope>NUCLEOTIDE SEQUENCE</scope>
    <source>
        <strain evidence="2">NBRC 102759</strain>
    </source>
</reference>